<sequence length="136" mass="14978">MIQHSIKEGLTTTYKRETTVSDSVTSSETMALDFLLSTPAVLSMIIEASSRMLDPLVPAEYITVGKNIELSHEHPTIIGSTVSLVLKVINVEKNTIVVTIEGHDDEGIFCRGKHERAIVSRAKLLEIAYKRSPNSL</sequence>
<dbReference type="InterPro" id="IPR029069">
    <property type="entry name" value="HotDog_dom_sf"/>
</dbReference>
<reference evidence="2" key="2">
    <citation type="submission" date="2021-04" db="EMBL/GenBank/DDBJ databases">
        <authorList>
            <person name="Liu J."/>
        </authorList>
    </citation>
    <scope>NUCLEOTIDE SEQUENCE</scope>
    <source>
        <strain evidence="2">BAD-6</strain>
    </source>
</reference>
<keyword evidence="3" id="KW-1185">Reference proteome</keyword>
<evidence type="ECO:0000313" key="2">
    <source>
        <dbReference type="EMBL" id="MBR0596915.1"/>
    </source>
</evidence>
<dbReference type="InterPro" id="IPR025540">
    <property type="entry name" value="FlK"/>
</dbReference>
<dbReference type="Gene3D" id="3.10.129.10">
    <property type="entry name" value="Hotdog Thioesterase"/>
    <property type="match status" value="1"/>
</dbReference>
<proteinExistence type="predicted"/>
<accession>A0A8J7W0W8</accession>
<dbReference type="Pfam" id="PF22636">
    <property type="entry name" value="FlK"/>
    <property type="match status" value="1"/>
</dbReference>
<gene>
    <name evidence="2" type="ORF">KCX82_03405</name>
</gene>
<evidence type="ECO:0000313" key="3">
    <source>
        <dbReference type="Proteomes" id="UP000675664"/>
    </source>
</evidence>
<name>A0A8J7W0W8_9FIRM</name>
<evidence type="ECO:0000259" key="1">
    <source>
        <dbReference type="Pfam" id="PF22636"/>
    </source>
</evidence>
<dbReference type="Proteomes" id="UP000675664">
    <property type="component" value="Unassembled WGS sequence"/>
</dbReference>
<comment type="caution">
    <text evidence="2">The sequence shown here is derived from an EMBL/GenBank/DDBJ whole genome shotgun (WGS) entry which is preliminary data.</text>
</comment>
<organism evidence="2 3">
    <name type="scientific">Sinanaerobacter chloroacetimidivorans</name>
    <dbReference type="NCBI Taxonomy" id="2818044"/>
    <lineage>
        <taxon>Bacteria</taxon>
        <taxon>Bacillati</taxon>
        <taxon>Bacillota</taxon>
        <taxon>Clostridia</taxon>
        <taxon>Peptostreptococcales</taxon>
        <taxon>Anaerovoracaceae</taxon>
        <taxon>Sinanaerobacter</taxon>
    </lineage>
</organism>
<protein>
    <recommendedName>
        <fullName evidence="1">Fluoroacetyl-CoA-specific thioesterase-like domain-containing protein</fullName>
    </recommendedName>
</protein>
<reference evidence="2" key="1">
    <citation type="submission" date="2021-04" db="EMBL/GenBank/DDBJ databases">
        <title>Sinoanaerobacter chloroacetimidivorans sp. nov., an obligate anaerobic bacterium isolated from anaerobic sludge.</title>
        <authorList>
            <person name="Bao Y."/>
        </authorList>
    </citation>
    <scope>NUCLEOTIDE SEQUENCE</scope>
    <source>
        <strain evidence="2">BAD-6</strain>
    </source>
</reference>
<dbReference type="SUPFAM" id="SSF54637">
    <property type="entry name" value="Thioesterase/thiol ester dehydrase-isomerase"/>
    <property type="match status" value="1"/>
</dbReference>
<feature type="domain" description="Fluoroacetyl-CoA-specific thioesterase-like" evidence="1">
    <location>
        <begin position="24"/>
        <end position="121"/>
    </location>
</feature>
<dbReference type="AlphaFoldDB" id="A0A8J7W0W8"/>
<dbReference type="PANTHER" id="PTHR36934:SF1">
    <property type="entry name" value="THIOESTERASE DOMAIN-CONTAINING PROTEIN"/>
    <property type="match status" value="1"/>
</dbReference>
<dbReference type="RefSeq" id="WP_227017048.1">
    <property type="nucleotide sequence ID" value="NZ_JAGSND010000002.1"/>
</dbReference>
<dbReference type="EMBL" id="JAGSND010000002">
    <property type="protein sequence ID" value="MBR0596915.1"/>
    <property type="molecule type" value="Genomic_DNA"/>
</dbReference>
<dbReference type="InterPro" id="IPR054485">
    <property type="entry name" value="FlK-like_dom"/>
</dbReference>
<dbReference type="PANTHER" id="PTHR36934">
    <property type="entry name" value="BLR0278 PROTEIN"/>
    <property type="match status" value="1"/>
</dbReference>